<organism evidence="2 3">
    <name type="scientific">Aquimarina addita</name>
    <dbReference type="NCBI Taxonomy" id="870485"/>
    <lineage>
        <taxon>Bacteria</taxon>
        <taxon>Pseudomonadati</taxon>
        <taxon>Bacteroidota</taxon>
        <taxon>Flavobacteriia</taxon>
        <taxon>Flavobacteriales</taxon>
        <taxon>Flavobacteriaceae</taxon>
        <taxon>Aquimarina</taxon>
    </lineage>
</organism>
<gene>
    <name evidence="2" type="ORF">GCM10022393_41670</name>
</gene>
<name>A0ABP6UXG2_9FLAO</name>
<dbReference type="InterPro" id="IPR018958">
    <property type="entry name" value="Knr4/Smi1-like_dom"/>
</dbReference>
<sequence>MKNIFSTLVLEQDPSYVEKLEKKYDIELPPVFKAFVQTFKFGEFEPTSQHDVIHKDEKIGYDGFNTSLERSIEVYNSQGEFYTKPKLLPIIISGFYHQGICLDLKKKPDQILLMKDHNDLVLVANNILEFISQLQEVHWNDF</sequence>
<dbReference type="InterPro" id="IPR037883">
    <property type="entry name" value="Knr4/Smi1-like_sf"/>
</dbReference>
<dbReference type="EMBL" id="BAABCW010000030">
    <property type="protein sequence ID" value="GAA3522701.1"/>
    <property type="molecule type" value="Genomic_DNA"/>
</dbReference>
<dbReference type="Pfam" id="PF09346">
    <property type="entry name" value="SMI1_KNR4"/>
    <property type="match status" value="1"/>
</dbReference>
<protein>
    <recommendedName>
        <fullName evidence="1">Knr4/Smi1-like domain-containing protein</fullName>
    </recommendedName>
</protein>
<feature type="domain" description="Knr4/Smi1-like" evidence="1">
    <location>
        <begin position="15"/>
        <end position="133"/>
    </location>
</feature>
<comment type="caution">
    <text evidence="2">The sequence shown here is derived from an EMBL/GenBank/DDBJ whole genome shotgun (WGS) entry which is preliminary data.</text>
</comment>
<evidence type="ECO:0000313" key="3">
    <source>
        <dbReference type="Proteomes" id="UP001500459"/>
    </source>
</evidence>
<accession>A0ABP6UXG2</accession>
<dbReference type="SUPFAM" id="SSF160631">
    <property type="entry name" value="SMI1/KNR4-like"/>
    <property type="match status" value="1"/>
</dbReference>
<evidence type="ECO:0000313" key="2">
    <source>
        <dbReference type="EMBL" id="GAA3522701.1"/>
    </source>
</evidence>
<dbReference type="RefSeq" id="WP_344930803.1">
    <property type="nucleotide sequence ID" value="NZ_BAABCW010000030.1"/>
</dbReference>
<keyword evidence="3" id="KW-1185">Reference proteome</keyword>
<dbReference type="Proteomes" id="UP001500459">
    <property type="component" value="Unassembled WGS sequence"/>
</dbReference>
<reference evidence="3" key="1">
    <citation type="journal article" date="2019" name="Int. J. Syst. Evol. Microbiol.">
        <title>The Global Catalogue of Microorganisms (GCM) 10K type strain sequencing project: providing services to taxonomists for standard genome sequencing and annotation.</title>
        <authorList>
            <consortium name="The Broad Institute Genomics Platform"/>
            <consortium name="The Broad Institute Genome Sequencing Center for Infectious Disease"/>
            <person name="Wu L."/>
            <person name="Ma J."/>
        </authorList>
    </citation>
    <scope>NUCLEOTIDE SEQUENCE [LARGE SCALE GENOMIC DNA]</scope>
    <source>
        <strain evidence="3">JCM 17106</strain>
    </source>
</reference>
<proteinExistence type="predicted"/>
<evidence type="ECO:0000259" key="1">
    <source>
        <dbReference type="Pfam" id="PF09346"/>
    </source>
</evidence>
<dbReference type="Gene3D" id="3.40.1580.10">
    <property type="entry name" value="SMI1/KNR4-like"/>
    <property type="match status" value="1"/>
</dbReference>